<organism evidence="1 2">
    <name type="scientific">Carboxydocella sporoproducens DSM 16521</name>
    <dbReference type="NCBI Taxonomy" id="1121270"/>
    <lineage>
        <taxon>Bacteria</taxon>
        <taxon>Bacillati</taxon>
        <taxon>Bacillota</taxon>
        <taxon>Clostridia</taxon>
        <taxon>Eubacteriales</taxon>
        <taxon>Clostridiales Family XVI. Incertae Sedis</taxon>
        <taxon>Carboxydocella</taxon>
    </lineage>
</organism>
<dbReference type="EMBL" id="FUXM01000018">
    <property type="protein sequence ID" value="SKA01722.1"/>
    <property type="molecule type" value="Genomic_DNA"/>
</dbReference>
<sequence length="112" mass="12690">MKDVKVLLIEQIMANQRELLANIVAQRKEESWPVRIERMGNSFIVSGRGTRLDVYLAETHKGYLVSVPNFSRCGIVRADCTAGDIMEYLELDNPVDATTLATAVRYLIKYII</sequence>
<accession>A0A1T4QDA6</accession>
<proteinExistence type="predicted"/>
<dbReference type="AlphaFoldDB" id="A0A1T4QDA6"/>
<dbReference type="OrthoDB" id="2085522at2"/>
<name>A0A1T4QDA6_9FIRM</name>
<protein>
    <submittedName>
        <fullName evidence="1">Uncharacterized protein</fullName>
    </submittedName>
</protein>
<dbReference type="Proteomes" id="UP000189933">
    <property type="component" value="Unassembled WGS sequence"/>
</dbReference>
<evidence type="ECO:0000313" key="2">
    <source>
        <dbReference type="Proteomes" id="UP000189933"/>
    </source>
</evidence>
<gene>
    <name evidence="1" type="ORF">SAMN02745885_01618</name>
</gene>
<keyword evidence="2" id="KW-1185">Reference proteome</keyword>
<dbReference type="RefSeq" id="WP_078665673.1">
    <property type="nucleotide sequence ID" value="NZ_FUXM01000018.1"/>
</dbReference>
<reference evidence="2" key="1">
    <citation type="submission" date="2017-02" db="EMBL/GenBank/DDBJ databases">
        <authorList>
            <person name="Varghese N."/>
            <person name="Submissions S."/>
        </authorList>
    </citation>
    <scope>NUCLEOTIDE SEQUENCE [LARGE SCALE GENOMIC DNA]</scope>
    <source>
        <strain evidence="2">DSM 16521</strain>
    </source>
</reference>
<evidence type="ECO:0000313" key="1">
    <source>
        <dbReference type="EMBL" id="SKA01722.1"/>
    </source>
</evidence>